<organism evidence="3">
    <name type="scientific">marine metagenome</name>
    <dbReference type="NCBI Taxonomy" id="408172"/>
    <lineage>
        <taxon>unclassified sequences</taxon>
        <taxon>metagenomes</taxon>
        <taxon>ecological metagenomes</taxon>
    </lineage>
</organism>
<dbReference type="InterPro" id="IPR002201">
    <property type="entry name" value="Glyco_trans_9"/>
</dbReference>
<name>A0A382U728_9ZZZZ</name>
<protein>
    <recommendedName>
        <fullName evidence="4">Glycosyl transferase family 9</fullName>
    </recommendedName>
</protein>
<feature type="non-terminal residue" evidence="3">
    <location>
        <position position="255"/>
    </location>
</feature>
<dbReference type="CDD" id="cd03789">
    <property type="entry name" value="GT9_LPS_heptosyltransferase"/>
    <property type="match status" value="1"/>
</dbReference>
<proteinExistence type="predicted"/>
<dbReference type="PANTHER" id="PTHR30160">
    <property type="entry name" value="TETRAACYLDISACCHARIDE 4'-KINASE-RELATED"/>
    <property type="match status" value="1"/>
</dbReference>
<sequence>MNQKQYKKILIIKQGSLGDIIFALPAMYSIRFYFEHSKITLLTESKFVNFLKRSQYFDHFLIDNRQGLWKTTYVILKVLSNKYDLIIDLQNSKRSNLYNFFLKFLSKAKINGSRSNSHYRYLIPEQGVESPRVGLFKQLSMLSIPEVKADYNWLNIDLDFNNVKNTILFIPGVSKSGLRKQWNPNLFAQLAKYFEDKGFLICVVGTKMDYSSVEPILQICKNVVNKIDQSPPEVVYTIAKYSHLIISNDTGPGHI</sequence>
<dbReference type="Gene3D" id="3.40.50.2000">
    <property type="entry name" value="Glycogen Phosphorylase B"/>
    <property type="match status" value="2"/>
</dbReference>
<dbReference type="SUPFAM" id="SSF53756">
    <property type="entry name" value="UDP-Glycosyltransferase/glycogen phosphorylase"/>
    <property type="match status" value="1"/>
</dbReference>
<reference evidence="3" key="1">
    <citation type="submission" date="2018-05" db="EMBL/GenBank/DDBJ databases">
        <authorList>
            <person name="Lanie J.A."/>
            <person name="Ng W.-L."/>
            <person name="Kazmierczak K.M."/>
            <person name="Andrzejewski T.M."/>
            <person name="Davidsen T.M."/>
            <person name="Wayne K.J."/>
            <person name="Tettelin H."/>
            <person name="Glass J.I."/>
            <person name="Rusch D."/>
            <person name="Podicherti R."/>
            <person name="Tsui H.-C.T."/>
            <person name="Winkler M.E."/>
        </authorList>
    </citation>
    <scope>NUCLEOTIDE SEQUENCE</scope>
</reference>
<evidence type="ECO:0000256" key="1">
    <source>
        <dbReference type="ARBA" id="ARBA00022676"/>
    </source>
</evidence>
<dbReference type="Pfam" id="PF01075">
    <property type="entry name" value="Glyco_transf_9"/>
    <property type="match status" value="1"/>
</dbReference>
<evidence type="ECO:0000256" key="2">
    <source>
        <dbReference type="ARBA" id="ARBA00022679"/>
    </source>
</evidence>
<evidence type="ECO:0000313" key="3">
    <source>
        <dbReference type="EMBL" id="SVD30043.1"/>
    </source>
</evidence>
<evidence type="ECO:0008006" key="4">
    <source>
        <dbReference type="Google" id="ProtNLM"/>
    </source>
</evidence>
<dbReference type="GO" id="GO:0009244">
    <property type="term" value="P:lipopolysaccharide core region biosynthetic process"/>
    <property type="evidence" value="ECO:0007669"/>
    <property type="project" value="TreeGrafter"/>
</dbReference>
<keyword evidence="2" id="KW-0808">Transferase</keyword>
<dbReference type="EMBL" id="UINC01141983">
    <property type="protein sequence ID" value="SVD30043.1"/>
    <property type="molecule type" value="Genomic_DNA"/>
</dbReference>
<accession>A0A382U728</accession>
<dbReference type="GO" id="GO:0005829">
    <property type="term" value="C:cytosol"/>
    <property type="evidence" value="ECO:0007669"/>
    <property type="project" value="TreeGrafter"/>
</dbReference>
<gene>
    <name evidence="3" type="ORF">METZ01_LOCUS382897</name>
</gene>
<dbReference type="AlphaFoldDB" id="A0A382U728"/>
<dbReference type="GO" id="GO:0008713">
    <property type="term" value="F:ADP-heptose-lipopolysaccharide heptosyltransferase activity"/>
    <property type="evidence" value="ECO:0007669"/>
    <property type="project" value="TreeGrafter"/>
</dbReference>
<dbReference type="InterPro" id="IPR051199">
    <property type="entry name" value="LPS_LOS_Heptosyltrfase"/>
</dbReference>
<keyword evidence="1" id="KW-0328">Glycosyltransferase</keyword>